<dbReference type="Pfam" id="PF19514">
    <property type="entry name" value="MobC_2"/>
    <property type="match status" value="1"/>
</dbReference>
<dbReference type="RefSeq" id="WP_205104874.1">
    <property type="nucleotide sequence ID" value="NZ_JACJJG010000043.1"/>
</dbReference>
<sequence length="140" mass="16639">MEKDKGNMNARKRKTIDGGCKLSFRLNAEEKERFDKMMAETEARDRTLLIKKSLFGETLRVVKTDKVTLDYYVRLTDLYKQFQAVGNNYNQTVKAVKKNFDEKRARALLYRLEKCSLELMLVCKKIVALTQEYERKWLQR</sequence>
<gene>
    <name evidence="1" type="ORF">H6A34_08505</name>
</gene>
<name>A0A939B7Q6_9BACT</name>
<dbReference type="InterPro" id="IPR045788">
    <property type="entry name" value="MobC_2"/>
</dbReference>
<evidence type="ECO:0000313" key="2">
    <source>
        <dbReference type="Proteomes" id="UP000706891"/>
    </source>
</evidence>
<comment type="caution">
    <text evidence="1">The sequence shown here is derived from an EMBL/GenBank/DDBJ whole genome shotgun (WGS) entry which is preliminary data.</text>
</comment>
<dbReference type="AlphaFoldDB" id="A0A939B7Q6"/>
<dbReference type="Proteomes" id="UP000706891">
    <property type="component" value="Unassembled WGS sequence"/>
</dbReference>
<protein>
    <submittedName>
        <fullName evidence="1">MobA protein</fullName>
    </submittedName>
</protein>
<organism evidence="1 2">
    <name type="scientific">Marseilla massiliensis</name>
    <dbReference type="NCBI Taxonomy" id="1841864"/>
    <lineage>
        <taxon>Bacteria</taxon>
        <taxon>Pseudomonadati</taxon>
        <taxon>Bacteroidota</taxon>
        <taxon>Bacteroidia</taxon>
        <taxon>Bacteroidales</taxon>
        <taxon>Prevotellaceae</taxon>
        <taxon>Marseilla</taxon>
    </lineage>
</organism>
<dbReference type="EMBL" id="JACJJG010000043">
    <property type="protein sequence ID" value="MBM6673915.1"/>
    <property type="molecule type" value="Genomic_DNA"/>
</dbReference>
<evidence type="ECO:0000313" key="1">
    <source>
        <dbReference type="EMBL" id="MBM6673915.1"/>
    </source>
</evidence>
<reference evidence="1" key="2">
    <citation type="journal article" date="2021" name="Sci. Rep.">
        <title>The distribution of antibiotic resistance genes in chicken gut microbiota commensals.</title>
        <authorList>
            <person name="Juricova H."/>
            <person name="Matiasovicova J."/>
            <person name="Kubasova T."/>
            <person name="Cejkova D."/>
            <person name="Rychlik I."/>
        </authorList>
    </citation>
    <scope>NUCLEOTIDE SEQUENCE</scope>
    <source>
        <strain evidence="1">An824</strain>
    </source>
</reference>
<proteinExistence type="predicted"/>
<keyword evidence="2" id="KW-1185">Reference proteome</keyword>
<dbReference type="NCBIfam" id="NF041324">
    <property type="entry name" value="Bacteroid_MobA"/>
    <property type="match status" value="1"/>
</dbReference>
<reference evidence="1" key="1">
    <citation type="submission" date="2020-08" db="EMBL/GenBank/DDBJ databases">
        <authorList>
            <person name="Cejkova D."/>
            <person name="Kubasova T."/>
            <person name="Jahodarova E."/>
            <person name="Rychlik I."/>
        </authorList>
    </citation>
    <scope>NUCLEOTIDE SEQUENCE</scope>
    <source>
        <strain evidence="1">An824</strain>
    </source>
</reference>
<accession>A0A939B7Q6</accession>